<dbReference type="GO" id="GO:0046872">
    <property type="term" value="F:metal ion binding"/>
    <property type="evidence" value="ECO:0007669"/>
    <property type="project" value="UniProtKB-KW"/>
</dbReference>
<dbReference type="InterPro" id="IPR005950">
    <property type="entry name" value="ModA"/>
</dbReference>
<dbReference type="InterPro" id="IPR050682">
    <property type="entry name" value="ModA/WtpA"/>
</dbReference>
<dbReference type="Pfam" id="PF13531">
    <property type="entry name" value="SBP_bac_11"/>
    <property type="match status" value="1"/>
</dbReference>
<evidence type="ECO:0000256" key="6">
    <source>
        <dbReference type="SAM" id="SignalP"/>
    </source>
</evidence>
<keyword evidence="2 4" id="KW-0479">Metal-binding</keyword>
<evidence type="ECO:0000256" key="3">
    <source>
        <dbReference type="ARBA" id="ARBA00022729"/>
    </source>
</evidence>
<evidence type="ECO:0000313" key="7">
    <source>
        <dbReference type="EMBL" id="TWF96602.1"/>
    </source>
</evidence>
<dbReference type="OrthoDB" id="9785015at2"/>
<organism evidence="7 8">
    <name type="scientific">Kitasatospora viridis</name>
    <dbReference type="NCBI Taxonomy" id="281105"/>
    <lineage>
        <taxon>Bacteria</taxon>
        <taxon>Bacillati</taxon>
        <taxon>Actinomycetota</taxon>
        <taxon>Actinomycetes</taxon>
        <taxon>Kitasatosporales</taxon>
        <taxon>Streptomycetaceae</taxon>
        <taxon>Kitasatospora</taxon>
    </lineage>
</organism>
<dbReference type="RefSeq" id="WP_145902933.1">
    <property type="nucleotide sequence ID" value="NZ_BAAAMZ010000004.1"/>
</dbReference>
<sequence>MITAPTRVAAATAAVLALAVGLTACSSSGGGAKSSGTPAAAGSPALSGTVTVFAAASLQGTFTDLGKKFEAAHPGTSVKFNFGGSSQLAQSIVSGAPADVFAAASPATMKTVTDAKDNASDPKVFVRNTLEIAVPKGNPKHIATLKDLAAPGIKVALCAPQVPCGSAAQSALKIGGVNLTPVTQEQDVKSALTKVELGEVDASIVYQTDVKADQGKIDGVDFAEAAKAINDYPIADLAKAPNPAAAKAFVEFVESAAGEQVLTAAGFQQPTTGGEPAGAASTPASAAPSGSASAAPSAAPSASASAQ</sequence>
<keyword evidence="4" id="KW-0500">Molybdenum</keyword>
<dbReference type="AlphaFoldDB" id="A0A561UB52"/>
<protein>
    <submittedName>
        <fullName evidence="7">Molybdate transport system substrate-binding protein</fullName>
    </submittedName>
</protein>
<dbReference type="Proteomes" id="UP000317940">
    <property type="component" value="Unassembled WGS sequence"/>
</dbReference>
<feature type="compositionally biased region" description="Low complexity" evidence="5">
    <location>
        <begin position="270"/>
        <end position="307"/>
    </location>
</feature>
<feature type="binding site" evidence="4">
    <location>
        <position position="85"/>
    </location>
    <ligand>
        <name>molybdate</name>
        <dbReference type="ChEBI" id="CHEBI:36264"/>
    </ligand>
</feature>
<proteinExistence type="inferred from homology"/>
<evidence type="ECO:0000256" key="1">
    <source>
        <dbReference type="ARBA" id="ARBA00009175"/>
    </source>
</evidence>
<accession>A0A561UB52</accession>
<feature type="binding site" evidence="4">
    <location>
        <position position="57"/>
    </location>
    <ligand>
        <name>molybdate</name>
        <dbReference type="ChEBI" id="CHEBI:36264"/>
    </ligand>
</feature>
<name>A0A561UB52_9ACTN</name>
<comment type="caution">
    <text evidence="7">The sequence shown here is derived from an EMBL/GenBank/DDBJ whole genome shotgun (WGS) entry which is preliminary data.</text>
</comment>
<dbReference type="SUPFAM" id="SSF53850">
    <property type="entry name" value="Periplasmic binding protein-like II"/>
    <property type="match status" value="1"/>
</dbReference>
<gene>
    <name evidence="7" type="ORF">FHX73_11374</name>
</gene>
<dbReference type="PIRSF" id="PIRSF004846">
    <property type="entry name" value="ModA"/>
    <property type="match status" value="1"/>
</dbReference>
<evidence type="ECO:0000313" key="8">
    <source>
        <dbReference type="Proteomes" id="UP000317940"/>
    </source>
</evidence>
<dbReference type="GO" id="GO:0015689">
    <property type="term" value="P:molybdate ion transport"/>
    <property type="evidence" value="ECO:0007669"/>
    <property type="project" value="InterPro"/>
</dbReference>
<feature type="binding site" evidence="4">
    <location>
        <position position="188"/>
    </location>
    <ligand>
        <name>molybdate</name>
        <dbReference type="ChEBI" id="CHEBI:36264"/>
    </ligand>
</feature>
<dbReference type="PANTHER" id="PTHR30632:SF0">
    <property type="entry name" value="SULFATE-BINDING PROTEIN"/>
    <property type="match status" value="1"/>
</dbReference>
<comment type="similarity">
    <text evidence="1">Belongs to the bacterial solute-binding protein ModA family.</text>
</comment>
<feature type="signal peptide" evidence="6">
    <location>
        <begin position="1"/>
        <end position="24"/>
    </location>
</feature>
<feature type="binding site" evidence="4">
    <location>
        <position position="206"/>
    </location>
    <ligand>
        <name>molybdate</name>
        <dbReference type="ChEBI" id="CHEBI:36264"/>
    </ligand>
</feature>
<dbReference type="GO" id="GO:0030973">
    <property type="term" value="F:molybdate ion binding"/>
    <property type="evidence" value="ECO:0007669"/>
    <property type="project" value="TreeGrafter"/>
</dbReference>
<dbReference type="PANTHER" id="PTHR30632">
    <property type="entry name" value="MOLYBDATE-BINDING PERIPLASMIC PROTEIN"/>
    <property type="match status" value="1"/>
</dbReference>
<evidence type="ECO:0000256" key="4">
    <source>
        <dbReference type="PIRSR" id="PIRSR004846-1"/>
    </source>
</evidence>
<dbReference type="NCBIfam" id="TIGR01256">
    <property type="entry name" value="modA"/>
    <property type="match status" value="1"/>
</dbReference>
<feature type="region of interest" description="Disordered" evidence="5">
    <location>
        <begin position="264"/>
        <end position="307"/>
    </location>
</feature>
<dbReference type="PROSITE" id="PS51257">
    <property type="entry name" value="PROKAR_LIPOPROTEIN"/>
    <property type="match status" value="1"/>
</dbReference>
<reference evidence="7 8" key="1">
    <citation type="submission" date="2019-06" db="EMBL/GenBank/DDBJ databases">
        <title>Sequencing the genomes of 1000 actinobacteria strains.</title>
        <authorList>
            <person name="Klenk H.-P."/>
        </authorList>
    </citation>
    <scope>NUCLEOTIDE SEQUENCE [LARGE SCALE GENOMIC DNA]</scope>
    <source>
        <strain evidence="7 8">DSM 44826</strain>
    </source>
</reference>
<keyword evidence="8" id="KW-1185">Reference proteome</keyword>
<evidence type="ECO:0000256" key="2">
    <source>
        <dbReference type="ARBA" id="ARBA00022723"/>
    </source>
</evidence>
<keyword evidence="3 6" id="KW-0732">Signal</keyword>
<dbReference type="EMBL" id="VIWT01000001">
    <property type="protein sequence ID" value="TWF96602.1"/>
    <property type="molecule type" value="Genomic_DNA"/>
</dbReference>
<feature type="chain" id="PRO_5039203950" evidence="6">
    <location>
        <begin position="25"/>
        <end position="307"/>
    </location>
</feature>
<evidence type="ECO:0000256" key="5">
    <source>
        <dbReference type="SAM" id="MobiDB-lite"/>
    </source>
</evidence>
<dbReference type="Gene3D" id="3.40.190.10">
    <property type="entry name" value="Periplasmic binding protein-like II"/>
    <property type="match status" value="2"/>
</dbReference>